<reference evidence="1" key="2">
    <citation type="submission" date="2020-06" db="EMBL/GenBank/DDBJ databases">
        <title>Helianthus annuus Genome sequencing and assembly Release 2.</title>
        <authorList>
            <person name="Gouzy J."/>
            <person name="Langlade N."/>
            <person name="Munos S."/>
        </authorList>
    </citation>
    <scope>NUCLEOTIDE SEQUENCE</scope>
    <source>
        <tissue evidence="1">Leaves</tissue>
    </source>
</reference>
<sequence>MARYIILLLVNQTWSTIDFLTKTLLVGANMMMWRALRVMNVYSTALAMNNSNEL</sequence>
<protein>
    <submittedName>
        <fullName evidence="1">Uncharacterized protein</fullName>
    </submittedName>
</protein>
<dbReference type="Gramene" id="mRNA:HanXRQr2_Chr15g0709261">
    <property type="protein sequence ID" value="CDS:HanXRQr2_Chr15g0709261.1"/>
    <property type="gene ID" value="HanXRQr2_Chr15g0709261"/>
</dbReference>
<proteinExistence type="predicted"/>
<evidence type="ECO:0000313" key="1">
    <source>
        <dbReference type="EMBL" id="KAF5765920.1"/>
    </source>
</evidence>
<dbReference type="AlphaFoldDB" id="A0A9K3E2X2"/>
<evidence type="ECO:0000313" key="2">
    <source>
        <dbReference type="Proteomes" id="UP000215914"/>
    </source>
</evidence>
<dbReference type="EMBL" id="MNCJ02000330">
    <property type="protein sequence ID" value="KAF5765920.1"/>
    <property type="molecule type" value="Genomic_DNA"/>
</dbReference>
<organism evidence="1 2">
    <name type="scientific">Helianthus annuus</name>
    <name type="common">Common sunflower</name>
    <dbReference type="NCBI Taxonomy" id="4232"/>
    <lineage>
        <taxon>Eukaryota</taxon>
        <taxon>Viridiplantae</taxon>
        <taxon>Streptophyta</taxon>
        <taxon>Embryophyta</taxon>
        <taxon>Tracheophyta</taxon>
        <taxon>Spermatophyta</taxon>
        <taxon>Magnoliopsida</taxon>
        <taxon>eudicotyledons</taxon>
        <taxon>Gunneridae</taxon>
        <taxon>Pentapetalae</taxon>
        <taxon>asterids</taxon>
        <taxon>campanulids</taxon>
        <taxon>Asterales</taxon>
        <taxon>Asteraceae</taxon>
        <taxon>Asteroideae</taxon>
        <taxon>Heliantheae alliance</taxon>
        <taxon>Heliantheae</taxon>
        <taxon>Helianthus</taxon>
    </lineage>
</organism>
<keyword evidence="2" id="KW-1185">Reference proteome</keyword>
<comment type="caution">
    <text evidence="1">The sequence shown here is derived from an EMBL/GenBank/DDBJ whole genome shotgun (WGS) entry which is preliminary data.</text>
</comment>
<name>A0A9K3E2X2_HELAN</name>
<reference evidence="1" key="1">
    <citation type="journal article" date="2017" name="Nature">
        <title>The sunflower genome provides insights into oil metabolism, flowering and Asterid evolution.</title>
        <authorList>
            <person name="Badouin H."/>
            <person name="Gouzy J."/>
            <person name="Grassa C.J."/>
            <person name="Murat F."/>
            <person name="Staton S.E."/>
            <person name="Cottret L."/>
            <person name="Lelandais-Briere C."/>
            <person name="Owens G.L."/>
            <person name="Carrere S."/>
            <person name="Mayjonade B."/>
            <person name="Legrand L."/>
            <person name="Gill N."/>
            <person name="Kane N.C."/>
            <person name="Bowers J.E."/>
            <person name="Hubner S."/>
            <person name="Bellec A."/>
            <person name="Berard A."/>
            <person name="Berges H."/>
            <person name="Blanchet N."/>
            <person name="Boniface M.C."/>
            <person name="Brunel D."/>
            <person name="Catrice O."/>
            <person name="Chaidir N."/>
            <person name="Claudel C."/>
            <person name="Donnadieu C."/>
            <person name="Faraut T."/>
            <person name="Fievet G."/>
            <person name="Helmstetter N."/>
            <person name="King M."/>
            <person name="Knapp S.J."/>
            <person name="Lai Z."/>
            <person name="Le Paslier M.C."/>
            <person name="Lippi Y."/>
            <person name="Lorenzon L."/>
            <person name="Mandel J.R."/>
            <person name="Marage G."/>
            <person name="Marchand G."/>
            <person name="Marquand E."/>
            <person name="Bret-Mestries E."/>
            <person name="Morien E."/>
            <person name="Nambeesan S."/>
            <person name="Nguyen T."/>
            <person name="Pegot-Espagnet P."/>
            <person name="Pouilly N."/>
            <person name="Raftis F."/>
            <person name="Sallet E."/>
            <person name="Schiex T."/>
            <person name="Thomas J."/>
            <person name="Vandecasteele C."/>
            <person name="Vares D."/>
            <person name="Vear F."/>
            <person name="Vautrin S."/>
            <person name="Crespi M."/>
            <person name="Mangin B."/>
            <person name="Burke J.M."/>
            <person name="Salse J."/>
            <person name="Munos S."/>
            <person name="Vincourt P."/>
            <person name="Rieseberg L.H."/>
            <person name="Langlade N.B."/>
        </authorList>
    </citation>
    <scope>NUCLEOTIDE SEQUENCE</scope>
    <source>
        <tissue evidence="1">Leaves</tissue>
    </source>
</reference>
<gene>
    <name evidence="1" type="ORF">HanXRQr2_Chr15g0709261</name>
</gene>
<accession>A0A9K3E2X2</accession>
<dbReference type="Proteomes" id="UP000215914">
    <property type="component" value="Unassembled WGS sequence"/>
</dbReference>